<reference evidence="1 2" key="1">
    <citation type="submission" date="2019-02" db="EMBL/GenBank/DDBJ databases">
        <title>Genomic Encyclopedia of Archaeal and Bacterial Type Strains, Phase II (KMG-II): from individual species to whole genera.</title>
        <authorList>
            <person name="Goeker M."/>
        </authorList>
    </citation>
    <scope>NUCLEOTIDE SEQUENCE [LARGE SCALE GENOMIC DNA]</scope>
    <source>
        <strain evidence="1 2">DSM 18101</strain>
    </source>
</reference>
<comment type="caution">
    <text evidence="1">The sequence shown here is derived from an EMBL/GenBank/DDBJ whole genome shotgun (WGS) entry which is preliminary data.</text>
</comment>
<evidence type="ECO:0000313" key="1">
    <source>
        <dbReference type="EMBL" id="RZU35627.1"/>
    </source>
</evidence>
<proteinExistence type="predicted"/>
<protein>
    <submittedName>
        <fullName evidence="1">Uncharacterized protein</fullName>
    </submittedName>
</protein>
<sequence length="128" mass="14210">MTVRTGTKLDFSIDDSELRARKDRGGPSATAGSIAVAQEMGFTKSASQSAPIVAPIKKIDGRTLRKKEVTQLNLKVAPEEHALVMLQWKEYERNRGVRLTVAEFVMNAFRFYLQHSPSVESKVSSRSA</sequence>
<accession>A0A4Q7YE75</accession>
<dbReference type="Proteomes" id="UP000292958">
    <property type="component" value="Unassembled WGS sequence"/>
</dbReference>
<keyword evidence="2" id="KW-1185">Reference proteome</keyword>
<dbReference type="EMBL" id="SHKW01000002">
    <property type="protein sequence ID" value="RZU35627.1"/>
    <property type="molecule type" value="Genomic_DNA"/>
</dbReference>
<gene>
    <name evidence="1" type="ORF">BDD14_5711</name>
</gene>
<name>A0A4Q7YE75_9BACT</name>
<organism evidence="1 2">
    <name type="scientific">Edaphobacter modestus</name>
    <dbReference type="NCBI Taxonomy" id="388466"/>
    <lineage>
        <taxon>Bacteria</taxon>
        <taxon>Pseudomonadati</taxon>
        <taxon>Acidobacteriota</taxon>
        <taxon>Terriglobia</taxon>
        <taxon>Terriglobales</taxon>
        <taxon>Acidobacteriaceae</taxon>
        <taxon>Edaphobacter</taxon>
    </lineage>
</organism>
<evidence type="ECO:0000313" key="2">
    <source>
        <dbReference type="Proteomes" id="UP000292958"/>
    </source>
</evidence>
<dbReference type="AlphaFoldDB" id="A0A4Q7YE75"/>